<reference evidence="2 3" key="1">
    <citation type="submission" date="2023-07" db="EMBL/GenBank/DDBJ databases">
        <title>Sequencing the genomes of 1000 actinobacteria strains.</title>
        <authorList>
            <person name="Klenk H.-P."/>
        </authorList>
    </citation>
    <scope>NUCLEOTIDE SEQUENCE [LARGE SCALE GENOMIC DNA]</scope>
    <source>
        <strain evidence="2 3">DSM 44711</strain>
    </source>
</reference>
<feature type="domain" description="STAS" evidence="1">
    <location>
        <begin position="14"/>
        <end position="115"/>
    </location>
</feature>
<dbReference type="PROSITE" id="PS50801">
    <property type="entry name" value="STAS"/>
    <property type="match status" value="1"/>
</dbReference>
<accession>A0AAE3ZMZ4</accession>
<sequence>MFITVDDRYRRAAVITLHGEFDISGVDAVTEAVETLFSASRRYLLVDLHHLAFLDMAATGALLRCRAAAACAGVDLQIAGSRGFVRRVLDIAGVLPLLERAVARDRFYTTLVAVS</sequence>
<dbReference type="Proteomes" id="UP001183629">
    <property type="component" value="Unassembled WGS sequence"/>
</dbReference>
<dbReference type="Gene3D" id="3.30.750.24">
    <property type="entry name" value="STAS domain"/>
    <property type="match status" value="1"/>
</dbReference>
<dbReference type="InterPro" id="IPR002645">
    <property type="entry name" value="STAS_dom"/>
</dbReference>
<gene>
    <name evidence="2" type="ORF">J2S44_001055</name>
</gene>
<organism evidence="2 3">
    <name type="scientific">Catenuloplanes niger</name>
    <dbReference type="NCBI Taxonomy" id="587534"/>
    <lineage>
        <taxon>Bacteria</taxon>
        <taxon>Bacillati</taxon>
        <taxon>Actinomycetota</taxon>
        <taxon>Actinomycetes</taxon>
        <taxon>Micromonosporales</taxon>
        <taxon>Micromonosporaceae</taxon>
        <taxon>Catenuloplanes</taxon>
    </lineage>
</organism>
<evidence type="ECO:0000259" key="1">
    <source>
        <dbReference type="PROSITE" id="PS50801"/>
    </source>
</evidence>
<dbReference type="EMBL" id="JAVDYC010000001">
    <property type="protein sequence ID" value="MDR7320805.1"/>
    <property type="molecule type" value="Genomic_DNA"/>
</dbReference>
<comment type="caution">
    <text evidence="2">The sequence shown here is derived from an EMBL/GenBank/DDBJ whole genome shotgun (WGS) entry which is preliminary data.</text>
</comment>
<proteinExistence type="predicted"/>
<dbReference type="InterPro" id="IPR036513">
    <property type="entry name" value="STAS_dom_sf"/>
</dbReference>
<name>A0AAE3ZMZ4_9ACTN</name>
<dbReference type="AlphaFoldDB" id="A0AAE3ZMZ4"/>
<dbReference type="CDD" id="cd07043">
    <property type="entry name" value="STAS_anti-anti-sigma_factors"/>
    <property type="match status" value="1"/>
</dbReference>
<dbReference type="Pfam" id="PF13466">
    <property type="entry name" value="STAS_2"/>
    <property type="match status" value="1"/>
</dbReference>
<dbReference type="RefSeq" id="WP_310409459.1">
    <property type="nucleotide sequence ID" value="NZ_JAVDYC010000001.1"/>
</dbReference>
<dbReference type="InterPro" id="IPR058548">
    <property type="entry name" value="MlaB-like_STAS"/>
</dbReference>
<evidence type="ECO:0000313" key="3">
    <source>
        <dbReference type="Proteomes" id="UP001183629"/>
    </source>
</evidence>
<evidence type="ECO:0000313" key="2">
    <source>
        <dbReference type="EMBL" id="MDR7320805.1"/>
    </source>
</evidence>
<dbReference type="SUPFAM" id="SSF52091">
    <property type="entry name" value="SpoIIaa-like"/>
    <property type="match status" value="1"/>
</dbReference>
<keyword evidence="3" id="KW-1185">Reference proteome</keyword>
<protein>
    <submittedName>
        <fullName evidence="2">Anti-anti-sigma factor</fullName>
    </submittedName>
</protein>